<feature type="region of interest" description="Disordered" evidence="1">
    <location>
        <begin position="1"/>
        <end position="37"/>
    </location>
</feature>
<gene>
    <name evidence="3" type="ORF">RDB_LOCUS58997</name>
</gene>
<organism evidence="3 4">
    <name type="scientific">Rhizoctonia solani</name>
    <dbReference type="NCBI Taxonomy" id="456999"/>
    <lineage>
        <taxon>Eukaryota</taxon>
        <taxon>Fungi</taxon>
        <taxon>Dikarya</taxon>
        <taxon>Basidiomycota</taxon>
        <taxon>Agaricomycotina</taxon>
        <taxon>Agaricomycetes</taxon>
        <taxon>Cantharellales</taxon>
        <taxon>Ceratobasidiaceae</taxon>
        <taxon>Rhizoctonia</taxon>
    </lineage>
</organism>
<evidence type="ECO:0000256" key="1">
    <source>
        <dbReference type="SAM" id="MobiDB-lite"/>
    </source>
</evidence>
<dbReference type="PROSITE" id="PS50181">
    <property type="entry name" value="FBOX"/>
    <property type="match status" value="1"/>
</dbReference>
<comment type="caution">
    <text evidence="3">The sequence shown here is derived from an EMBL/GenBank/DDBJ whole genome shotgun (WGS) entry which is preliminary data.</text>
</comment>
<proteinExistence type="predicted"/>
<dbReference type="EMBL" id="CAJMXA010001347">
    <property type="protein sequence ID" value="CAE6458747.1"/>
    <property type="molecule type" value="Genomic_DNA"/>
</dbReference>
<evidence type="ECO:0000313" key="3">
    <source>
        <dbReference type="EMBL" id="CAE6458747.1"/>
    </source>
</evidence>
<feature type="domain" description="F-box" evidence="2">
    <location>
        <begin position="39"/>
        <end position="88"/>
    </location>
</feature>
<dbReference type="AlphaFoldDB" id="A0A8H3GNK3"/>
<reference evidence="3" key="1">
    <citation type="submission" date="2021-01" db="EMBL/GenBank/DDBJ databases">
        <authorList>
            <person name="Kaushik A."/>
        </authorList>
    </citation>
    <scope>NUCLEOTIDE SEQUENCE</scope>
    <source>
        <strain evidence="3">AG6-10EEA</strain>
    </source>
</reference>
<protein>
    <recommendedName>
        <fullName evidence="2">F-box domain-containing protein</fullName>
    </recommendedName>
</protein>
<dbReference type="SUPFAM" id="SSF81383">
    <property type="entry name" value="F-box domain"/>
    <property type="match status" value="1"/>
</dbReference>
<dbReference type="InterPro" id="IPR036047">
    <property type="entry name" value="F-box-like_dom_sf"/>
</dbReference>
<dbReference type="InterPro" id="IPR001810">
    <property type="entry name" value="F-box_dom"/>
</dbReference>
<sequence>MSEEASHDPTPERPSKRARTDASKQNASKKRVKGRQGGLQGIMKMPIEVFMEIAPYVDPGDLIVLIRTNKFFRAMLLDRSAAPIWQRSLDNVPDLPPCPTGMVEPQYAALIFSKNCTICGAQAIASKPDPYLRVRLCPSCRDTELVERSSTFYSMYGSYVPYTLLIKKTKKSMFKNPAYQLRTQTDELERARSEFLLNDDQEGLSKWKQEQQEACETLRKARDELLQYINFVAASRSTELRDLKTERRDQIQERLRALGWDEKYFSFWRRSNNIRKQWHTLVDAPKPLTERTWTTMLPKLIQLLEENRPEVDEFERKQRLTRRRSKVNDLLLAFERNADPYQPIVDALLNPSASALSKDSFREKQSFRAPFPSDKTLNSWDFLFEMYKEENDLERVGGLFDEQRGMLGQKLLEWRTEIESQLVRQYTSSFAEGSSLNTALTVKGSTDATRDLADHTRFLLRADTVFTETDGTTCNTEVDQEHGPVGKSIHFPHIFSLQNYPYLYEYSSRPDPDKVSERLEPYARHKGKEAIARALLKELNMPDAAHIELERMGEVFVCGRCTRQDATGWHEIVSNTLLLSTLALSLLAG</sequence>
<dbReference type="Proteomes" id="UP000663853">
    <property type="component" value="Unassembled WGS sequence"/>
</dbReference>
<feature type="compositionally biased region" description="Basic and acidic residues" evidence="1">
    <location>
        <begin position="1"/>
        <end position="22"/>
    </location>
</feature>
<evidence type="ECO:0000313" key="4">
    <source>
        <dbReference type="Proteomes" id="UP000663853"/>
    </source>
</evidence>
<name>A0A8H3GNK3_9AGAM</name>
<evidence type="ECO:0000259" key="2">
    <source>
        <dbReference type="PROSITE" id="PS50181"/>
    </source>
</evidence>
<accession>A0A8H3GNK3</accession>